<sequence>MAERTEAPWTDAQVEALNRFQALRLFHPFTCPNHSGMRDKDRALVATRHGWRCPHCSYTQGWAHRWMLTVADEAERLDSMVRIGDLRALRKKNKQEADND</sequence>
<name>A0AAE7NR32_9BRAD</name>
<proteinExistence type="predicted"/>
<dbReference type="EMBL" id="CP030050">
    <property type="protein sequence ID" value="QOZ68851.1"/>
    <property type="molecule type" value="Genomic_DNA"/>
</dbReference>
<reference evidence="1 2" key="1">
    <citation type="submission" date="2018-06" db="EMBL/GenBank/DDBJ databases">
        <title>Comparative genomics of Bradyrhizobium nodulating Arachidis hypogaea.</title>
        <authorList>
            <person name="Li Y."/>
        </authorList>
    </citation>
    <scope>NUCLEOTIDE SEQUENCE [LARGE SCALE GENOMIC DNA]</scope>
    <source>
        <strain evidence="1 2">CCBAU 051107</strain>
    </source>
</reference>
<gene>
    <name evidence="1" type="ORF">WN72_22890</name>
</gene>
<dbReference type="Proteomes" id="UP000594015">
    <property type="component" value="Chromosome"/>
</dbReference>
<dbReference type="RefSeq" id="WP_092220049.1">
    <property type="nucleotide sequence ID" value="NZ_CP030050.1"/>
</dbReference>
<evidence type="ECO:0000313" key="1">
    <source>
        <dbReference type="EMBL" id="QOZ68851.1"/>
    </source>
</evidence>
<accession>A0AAE7NR32</accession>
<dbReference type="AlphaFoldDB" id="A0AAE7NR32"/>
<dbReference type="KEGG" id="barh:WN72_22890"/>
<evidence type="ECO:0000313" key="2">
    <source>
        <dbReference type="Proteomes" id="UP000594015"/>
    </source>
</evidence>
<protein>
    <submittedName>
        <fullName evidence="1">Uncharacterized protein</fullName>
    </submittedName>
</protein>
<organism evidence="1 2">
    <name type="scientific">Bradyrhizobium arachidis</name>
    <dbReference type="NCBI Taxonomy" id="858423"/>
    <lineage>
        <taxon>Bacteria</taxon>
        <taxon>Pseudomonadati</taxon>
        <taxon>Pseudomonadota</taxon>
        <taxon>Alphaproteobacteria</taxon>
        <taxon>Hyphomicrobiales</taxon>
        <taxon>Nitrobacteraceae</taxon>
        <taxon>Bradyrhizobium</taxon>
    </lineage>
</organism>